<proteinExistence type="predicted"/>
<gene>
    <name evidence="1" type="ORF">ACFFV7_02440</name>
</gene>
<comment type="caution">
    <text evidence="1">The sequence shown here is derived from an EMBL/GenBank/DDBJ whole genome shotgun (WGS) entry which is preliminary data.</text>
</comment>
<protein>
    <submittedName>
        <fullName evidence="1">Uncharacterized protein</fullName>
    </submittedName>
</protein>
<evidence type="ECO:0000313" key="2">
    <source>
        <dbReference type="Proteomes" id="UP001589647"/>
    </source>
</evidence>
<keyword evidence="2" id="KW-1185">Reference proteome</keyword>
<dbReference type="Proteomes" id="UP001589647">
    <property type="component" value="Unassembled WGS sequence"/>
</dbReference>
<sequence>MVLTEAVPASLSRQRRRRWPFFVGLVLLAVVVAYVLAFKVPEWRNDERLARFEERVSMAPYPPDTEPGDRPVQGVVGLQSGNSNHCDFAVRLSLLTKLPDAEIARYYESLTVEGVDGRGIAGSVFVNPSGSWRAGYKSVIVEFFDGFHEPGLDWRCH</sequence>
<accession>A0ABV5I676</accession>
<dbReference type="RefSeq" id="WP_189645651.1">
    <property type="nucleotide sequence ID" value="NZ_BMRC01000001.1"/>
</dbReference>
<dbReference type="EMBL" id="JBHMEI010000001">
    <property type="protein sequence ID" value="MFB9200038.1"/>
    <property type="molecule type" value="Genomic_DNA"/>
</dbReference>
<evidence type="ECO:0000313" key="1">
    <source>
        <dbReference type="EMBL" id="MFB9200038.1"/>
    </source>
</evidence>
<organism evidence="1 2">
    <name type="scientific">Nonomuraea spiralis</name>
    <dbReference type="NCBI Taxonomy" id="46182"/>
    <lineage>
        <taxon>Bacteria</taxon>
        <taxon>Bacillati</taxon>
        <taxon>Actinomycetota</taxon>
        <taxon>Actinomycetes</taxon>
        <taxon>Streptosporangiales</taxon>
        <taxon>Streptosporangiaceae</taxon>
        <taxon>Nonomuraea</taxon>
    </lineage>
</organism>
<reference evidence="1 2" key="1">
    <citation type="submission" date="2024-09" db="EMBL/GenBank/DDBJ databases">
        <authorList>
            <person name="Sun Q."/>
            <person name="Mori K."/>
        </authorList>
    </citation>
    <scope>NUCLEOTIDE SEQUENCE [LARGE SCALE GENOMIC DNA]</scope>
    <source>
        <strain evidence="1 2">CCM 3426</strain>
    </source>
</reference>
<name>A0ABV5I676_9ACTN</name>